<feature type="transmembrane region" description="Helical" evidence="1">
    <location>
        <begin position="82"/>
        <end position="105"/>
    </location>
</feature>
<feature type="transmembrane region" description="Helical" evidence="1">
    <location>
        <begin position="267"/>
        <end position="285"/>
    </location>
</feature>
<feature type="domain" description="Phosphatidic acid phosphatase type 2/haloperoxidase" evidence="2">
    <location>
        <begin position="140"/>
        <end position="280"/>
    </location>
</feature>
<dbReference type="InterPro" id="IPR036938">
    <property type="entry name" value="PAP2/HPO_sf"/>
</dbReference>
<evidence type="ECO:0000256" key="1">
    <source>
        <dbReference type="SAM" id="Phobius"/>
    </source>
</evidence>
<evidence type="ECO:0000313" key="3">
    <source>
        <dbReference type="EMBL" id="HIZ48530.1"/>
    </source>
</evidence>
<keyword evidence="1" id="KW-0472">Membrane</keyword>
<dbReference type="Gene3D" id="1.20.144.10">
    <property type="entry name" value="Phosphatidic acid phosphatase type 2/haloperoxidase"/>
    <property type="match status" value="1"/>
</dbReference>
<feature type="transmembrane region" description="Helical" evidence="1">
    <location>
        <begin position="212"/>
        <end position="228"/>
    </location>
</feature>
<protein>
    <submittedName>
        <fullName evidence="3">Phosphatase PAP2 family protein</fullName>
    </submittedName>
</protein>
<evidence type="ECO:0000259" key="2">
    <source>
        <dbReference type="SMART" id="SM00014"/>
    </source>
</evidence>
<dbReference type="PANTHER" id="PTHR14969:SF13">
    <property type="entry name" value="AT30094P"/>
    <property type="match status" value="1"/>
</dbReference>
<name>A0A9D2JFG2_9FIRM</name>
<organism evidence="3 4">
    <name type="scientific">Candidatus Gemmiger excrementavium</name>
    <dbReference type="NCBI Taxonomy" id="2838608"/>
    <lineage>
        <taxon>Bacteria</taxon>
        <taxon>Bacillati</taxon>
        <taxon>Bacillota</taxon>
        <taxon>Clostridia</taxon>
        <taxon>Eubacteriales</taxon>
        <taxon>Gemmiger</taxon>
    </lineage>
</organism>
<accession>A0A9D2JFG2</accession>
<reference evidence="3" key="2">
    <citation type="submission" date="2021-04" db="EMBL/GenBank/DDBJ databases">
        <authorList>
            <person name="Gilroy R."/>
        </authorList>
    </citation>
    <scope>NUCLEOTIDE SEQUENCE</scope>
    <source>
        <strain evidence="3">3436</strain>
    </source>
</reference>
<dbReference type="SUPFAM" id="SSF48317">
    <property type="entry name" value="Acid phosphatase/Vanadium-dependent haloperoxidase"/>
    <property type="match status" value="1"/>
</dbReference>
<feature type="transmembrane region" description="Helical" evidence="1">
    <location>
        <begin position="240"/>
        <end position="261"/>
    </location>
</feature>
<evidence type="ECO:0000313" key="4">
    <source>
        <dbReference type="Proteomes" id="UP000824031"/>
    </source>
</evidence>
<dbReference type="GO" id="GO:0042392">
    <property type="term" value="F:sphingosine-1-phosphate phosphatase activity"/>
    <property type="evidence" value="ECO:0007669"/>
    <property type="project" value="TreeGrafter"/>
</dbReference>
<feature type="transmembrane region" description="Helical" evidence="1">
    <location>
        <begin position="111"/>
        <end position="132"/>
    </location>
</feature>
<dbReference type="CDD" id="cd01610">
    <property type="entry name" value="PAP2_like"/>
    <property type="match status" value="1"/>
</dbReference>
<dbReference type="AlphaFoldDB" id="A0A9D2JFG2"/>
<gene>
    <name evidence="3" type="ORF">H9810_07435</name>
</gene>
<dbReference type="SMART" id="SM00014">
    <property type="entry name" value="acidPPc"/>
    <property type="match status" value="1"/>
</dbReference>
<feature type="transmembrane region" description="Helical" evidence="1">
    <location>
        <begin position="12"/>
        <end position="30"/>
    </location>
</feature>
<keyword evidence="1" id="KW-1133">Transmembrane helix</keyword>
<feature type="transmembrane region" description="Helical" evidence="1">
    <location>
        <begin position="45"/>
        <end position="70"/>
    </location>
</feature>
<keyword evidence="1" id="KW-0812">Transmembrane</keyword>
<sequence>MKGNTAFLPRQILYGVVVIALALVAVGSFVDFPLSCALYDASSPFAMFFAAYGAIPAPLGCVAAGTLFVCGRSRDNKFPGMVQRIGGALLLLAGVLLVCFLPALYLPVSPFFPAGVGLVLSAGTILVTCRLAKGADRTTIIRVALAIVLVLLCELVVVNLIKGAWGRPRMRLVVNHPEAYFHPWWQWGTVLKEALLATGVAADEFKSFPSGHTANATTMLLLGLIPYLKPPLQKYKTALVAFGFAWAAVVAFSRIMIGAHYLTDTTVGFLVGFLSVYFICNFLFCPQKQHPQCF</sequence>
<comment type="caution">
    <text evidence="3">The sequence shown here is derived from an EMBL/GenBank/DDBJ whole genome shotgun (WGS) entry which is preliminary data.</text>
</comment>
<proteinExistence type="predicted"/>
<dbReference type="InterPro" id="IPR000326">
    <property type="entry name" value="PAP2/HPO"/>
</dbReference>
<feature type="transmembrane region" description="Helical" evidence="1">
    <location>
        <begin position="139"/>
        <end position="161"/>
    </location>
</feature>
<dbReference type="Proteomes" id="UP000824031">
    <property type="component" value="Unassembled WGS sequence"/>
</dbReference>
<reference evidence="3" key="1">
    <citation type="journal article" date="2021" name="PeerJ">
        <title>Extensive microbial diversity within the chicken gut microbiome revealed by metagenomics and culture.</title>
        <authorList>
            <person name="Gilroy R."/>
            <person name="Ravi A."/>
            <person name="Getino M."/>
            <person name="Pursley I."/>
            <person name="Horton D.L."/>
            <person name="Alikhan N.F."/>
            <person name="Baker D."/>
            <person name="Gharbi K."/>
            <person name="Hall N."/>
            <person name="Watson M."/>
            <person name="Adriaenssens E.M."/>
            <person name="Foster-Nyarko E."/>
            <person name="Jarju S."/>
            <person name="Secka A."/>
            <person name="Antonio M."/>
            <person name="Oren A."/>
            <person name="Chaudhuri R.R."/>
            <person name="La Ragione R."/>
            <person name="Hildebrand F."/>
            <person name="Pallen M.J."/>
        </authorList>
    </citation>
    <scope>NUCLEOTIDE SEQUENCE</scope>
    <source>
        <strain evidence="3">3436</strain>
    </source>
</reference>
<dbReference type="Pfam" id="PF01569">
    <property type="entry name" value="PAP2"/>
    <property type="match status" value="1"/>
</dbReference>
<dbReference type="PANTHER" id="PTHR14969">
    <property type="entry name" value="SPHINGOSINE-1-PHOSPHATE PHOSPHOHYDROLASE"/>
    <property type="match status" value="1"/>
</dbReference>
<dbReference type="EMBL" id="DXBO01000110">
    <property type="protein sequence ID" value="HIZ48530.1"/>
    <property type="molecule type" value="Genomic_DNA"/>
</dbReference>